<organism evidence="3 4">
    <name type="scientific">Hymenobacter persicinus</name>
    <dbReference type="NCBI Taxonomy" id="2025506"/>
    <lineage>
        <taxon>Bacteria</taxon>
        <taxon>Pseudomonadati</taxon>
        <taxon>Bacteroidota</taxon>
        <taxon>Cytophagia</taxon>
        <taxon>Cytophagales</taxon>
        <taxon>Hymenobacteraceae</taxon>
        <taxon>Hymenobacter</taxon>
    </lineage>
</organism>
<dbReference type="Proteomes" id="UP000294155">
    <property type="component" value="Unassembled WGS sequence"/>
</dbReference>
<feature type="compositionally biased region" description="Low complexity" evidence="1">
    <location>
        <begin position="313"/>
        <end position="330"/>
    </location>
</feature>
<feature type="compositionally biased region" description="Polar residues" evidence="1">
    <location>
        <begin position="283"/>
        <end position="299"/>
    </location>
</feature>
<feature type="region of interest" description="Disordered" evidence="1">
    <location>
        <begin position="233"/>
        <end position="340"/>
    </location>
</feature>
<keyword evidence="2" id="KW-1133">Transmembrane helix</keyword>
<protein>
    <recommendedName>
        <fullName evidence="5">Outer membrane protein beta-barrel domain-containing protein</fullName>
    </recommendedName>
</protein>
<evidence type="ECO:0000256" key="2">
    <source>
        <dbReference type="SAM" id="Phobius"/>
    </source>
</evidence>
<dbReference type="EMBL" id="SEWE01000002">
    <property type="protein sequence ID" value="RYU84246.1"/>
    <property type="molecule type" value="Genomic_DNA"/>
</dbReference>
<dbReference type="OrthoDB" id="1523584at2"/>
<comment type="caution">
    <text evidence="3">The sequence shown here is derived from an EMBL/GenBank/DDBJ whole genome shotgun (WGS) entry which is preliminary data.</text>
</comment>
<evidence type="ECO:0000256" key="1">
    <source>
        <dbReference type="SAM" id="MobiDB-lite"/>
    </source>
</evidence>
<accession>A0A4Q5LHE8</accession>
<gene>
    <name evidence="3" type="ORF">EWM57_00710</name>
</gene>
<feature type="transmembrane region" description="Helical" evidence="2">
    <location>
        <begin position="51"/>
        <end position="72"/>
    </location>
</feature>
<proteinExistence type="predicted"/>
<keyword evidence="4" id="KW-1185">Reference proteome</keyword>
<sequence>MHTPDMSDEELDALFQRSAEHYPDENNLSAWLDMERKLDAAAMRQQVRGKVLRIFALETIILLLALLGWLGFTHKAPFSDAAPALLGAAQLPAVAAAPTAAAPAKDAARPRQHAQAGPTALANVATPPNTPTLPQPARIQSVARTTAPEPTGRLAKVLSTRISAAPLPQPERRRKRIETPRGAVVAWSRVARTPQLLPGSTENRAPLTEAAGITASTTLPSGSAAAAIRENTQPALSAEASAHALTPTAQKTTTSLTAKATEPTGQPGKQVTTTAETLEKPSALSSPAAQNPTENQEQTAAVAVAPMSTADSTAAPLRTPPAVAAAADSTAEPEKPRPAAPLPVARLSLAFVYAPELSTVRWASYTIPGSNLGVLLEYRLAPKWRLSAGALRSVKRYEARGSDYHSPYTYSYTIDVVDAVCRITDLPLNLRYDVVQRPQAAWFASAGLSSLLMRREDYTYYYSYKSQPVTRAWSLIKGSNHWLSVLNLSAGYERILGGRWAVQGEPFVKIPLGGVGFGKVKLSTAGVFFSLKYALRPAPAAAMLPRP</sequence>
<name>A0A4Q5LHE8_9BACT</name>
<keyword evidence="2" id="KW-0812">Transmembrane</keyword>
<keyword evidence="2" id="KW-0472">Membrane</keyword>
<dbReference type="RefSeq" id="WP_129919213.1">
    <property type="nucleotide sequence ID" value="NZ_SEWE01000002.1"/>
</dbReference>
<evidence type="ECO:0000313" key="3">
    <source>
        <dbReference type="EMBL" id="RYU84246.1"/>
    </source>
</evidence>
<reference evidence="3 4" key="1">
    <citation type="submission" date="2019-02" db="EMBL/GenBank/DDBJ databases">
        <title>Bacterial novel species isolated from soil.</title>
        <authorList>
            <person name="Jung H.-Y."/>
        </authorList>
    </citation>
    <scope>NUCLEOTIDE SEQUENCE [LARGE SCALE GENOMIC DNA]</scope>
    <source>
        <strain evidence="3 4">1-3-3-3</strain>
    </source>
</reference>
<feature type="compositionally biased region" description="Polar residues" evidence="1">
    <location>
        <begin position="247"/>
        <end position="276"/>
    </location>
</feature>
<feature type="region of interest" description="Disordered" evidence="1">
    <location>
        <begin position="102"/>
        <end position="152"/>
    </location>
</feature>
<evidence type="ECO:0000313" key="4">
    <source>
        <dbReference type="Proteomes" id="UP000294155"/>
    </source>
</evidence>
<dbReference type="AlphaFoldDB" id="A0A4Q5LHE8"/>
<evidence type="ECO:0008006" key="5">
    <source>
        <dbReference type="Google" id="ProtNLM"/>
    </source>
</evidence>